<gene>
    <name evidence="1" type="ORF">BYL167_LOCUS36936</name>
</gene>
<protein>
    <submittedName>
        <fullName evidence="1">Uncharacterized protein</fullName>
    </submittedName>
</protein>
<name>A0A8S2Y2F2_9BILA</name>
<accession>A0A8S2Y2F2</accession>
<organism evidence="1 2">
    <name type="scientific">Rotaria magnacalcarata</name>
    <dbReference type="NCBI Taxonomy" id="392030"/>
    <lineage>
        <taxon>Eukaryota</taxon>
        <taxon>Metazoa</taxon>
        <taxon>Spiralia</taxon>
        <taxon>Gnathifera</taxon>
        <taxon>Rotifera</taxon>
        <taxon>Eurotatoria</taxon>
        <taxon>Bdelloidea</taxon>
        <taxon>Philodinida</taxon>
        <taxon>Philodinidae</taxon>
        <taxon>Rotaria</taxon>
    </lineage>
</organism>
<dbReference type="AlphaFoldDB" id="A0A8S2Y2F2"/>
<proteinExistence type="predicted"/>
<evidence type="ECO:0000313" key="1">
    <source>
        <dbReference type="EMBL" id="CAF4521722.1"/>
    </source>
</evidence>
<feature type="non-terminal residue" evidence="1">
    <location>
        <position position="59"/>
    </location>
</feature>
<dbReference type="Proteomes" id="UP000681967">
    <property type="component" value="Unassembled WGS sequence"/>
</dbReference>
<comment type="caution">
    <text evidence="1">The sequence shown here is derived from an EMBL/GenBank/DDBJ whole genome shotgun (WGS) entry which is preliminary data.</text>
</comment>
<reference evidence="1" key="1">
    <citation type="submission" date="2021-02" db="EMBL/GenBank/DDBJ databases">
        <authorList>
            <person name="Nowell W R."/>
        </authorList>
    </citation>
    <scope>NUCLEOTIDE SEQUENCE</scope>
</reference>
<dbReference type="EMBL" id="CAJOBH010082046">
    <property type="protein sequence ID" value="CAF4521722.1"/>
    <property type="molecule type" value="Genomic_DNA"/>
</dbReference>
<sequence length="59" mass="6410">MSVPLSADWSTNWLSEIQNNYVALGVVCESIQVENYTQEASVGPANVLSDVGGHTKLWT</sequence>
<evidence type="ECO:0000313" key="2">
    <source>
        <dbReference type="Proteomes" id="UP000681967"/>
    </source>
</evidence>